<comment type="caution">
    <text evidence="2">The sequence shown here is derived from an EMBL/GenBank/DDBJ whole genome shotgun (WGS) entry which is preliminary data.</text>
</comment>
<evidence type="ECO:0000256" key="1">
    <source>
        <dbReference type="SAM" id="MobiDB-lite"/>
    </source>
</evidence>
<keyword evidence="3" id="KW-1185">Reference proteome</keyword>
<reference evidence="2 3" key="1">
    <citation type="journal article" date="2019" name="Sci. Rep.">
        <title>Orb-weaving spider Araneus ventricosus genome elucidates the spidroin gene catalogue.</title>
        <authorList>
            <person name="Kono N."/>
            <person name="Nakamura H."/>
            <person name="Ohtoshi R."/>
            <person name="Moran D.A.P."/>
            <person name="Shinohara A."/>
            <person name="Yoshida Y."/>
            <person name="Fujiwara M."/>
            <person name="Mori M."/>
            <person name="Tomita M."/>
            <person name="Arakawa K."/>
        </authorList>
    </citation>
    <scope>NUCLEOTIDE SEQUENCE [LARGE SCALE GENOMIC DNA]</scope>
</reference>
<accession>A0A4Y2M735</accession>
<proteinExistence type="predicted"/>
<organism evidence="2 3">
    <name type="scientific">Araneus ventricosus</name>
    <name type="common">Orbweaver spider</name>
    <name type="synonym">Epeira ventricosa</name>
    <dbReference type="NCBI Taxonomy" id="182803"/>
    <lineage>
        <taxon>Eukaryota</taxon>
        <taxon>Metazoa</taxon>
        <taxon>Ecdysozoa</taxon>
        <taxon>Arthropoda</taxon>
        <taxon>Chelicerata</taxon>
        <taxon>Arachnida</taxon>
        <taxon>Araneae</taxon>
        <taxon>Araneomorphae</taxon>
        <taxon>Entelegynae</taxon>
        <taxon>Araneoidea</taxon>
        <taxon>Araneidae</taxon>
        <taxon>Araneus</taxon>
    </lineage>
</organism>
<name>A0A4Y2M735_ARAVE</name>
<feature type="compositionally biased region" description="Polar residues" evidence="1">
    <location>
        <begin position="1"/>
        <end position="10"/>
    </location>
</feature>
<evidence type="ECO:0000313" key="3">
    <source>
        <dbReference type="Proteomes" id="UP000499080"/>
    </source>
</evidence>
<protein>
    <submittedName>
        <fullName evidence="2">Uncharacterized protein</fullName>
    </submittedName>
</protein>
<gene>
    <name evidence="2" type="ORF">AVEN_153332_1</name>
</gene>
<dbReference type="Proteomes" id="UP000499080">
    <property type="component" value="Unassembled WGS sequence"/>
</dbReference>
<sequence length="87" mass="9776">MYTRFSSQSYRGCGGLSNRSPSKTGLKPDSLKIIVWRLCISHTRRPKSSGVLSGKEEYRSVTSHHLTAVQNYDVRPKIALVLLQNGR</sequence>
<evidence type="ECO:0000313" key="2">
    <source>
        <dbReference type="EMBL" id="GBN22831.1"/>
    </source>
</evidence>
<dbReference type="AlphaFoldDB" id="A0A4Y2M735"/>
<feature type="region of interest" description="Disordered" evidence="1">
    <location>
        <begin position="1"/>
        <end position="27"/>
    </location>
</feature>
<dbReference type="EMBL" id="BGPR01006911">
    <property type="protein sequence ID" value="GBN22831.1"/>
    <property type="molecule type" value="Genomic_DNA"/>
</dbReference>